<dbReference type="Proteomes" id="UP001501803">
    <property type="component" value="Unassembled WGS sequence"/>
</dbReference>
<dbReference type="EMBL" id="BAABCN010000012">
    <property type="protein sequence ID" value="GAA3887988.1"/>
    <property type="molecule type" value="Genomic_DNA"/>
</dbReference>
<protein>
    <submittedName>
        <fullName evidence="3">LLM class F420-dependent oxidoreductase</fullName>
    </submittedName>
</protein>
<feature type="domain" description="Luciferase-like" evidence="2">
    <location>
        <begin position="20"/>
        <end position="123"/>
    </location>
</feature>
<evidence type="ECO:0000313" key="3">
    <source>
        <dbReference type="EMBL" id="GAA3887988.1"/>
    </source>
</evidence>
<comment type="caution">
    <text evidence="3">The sequence shown here is derived from an EMBL/GenBank/DDBJ whole genome shotgun (WGS) entry which is preliminary data.</text>
</comment>
<accession>A0ABP7KUY3</accession>
<reference evidence="4" key="1">
    <citation type="journal article" date="2019" name="Int. J. Syst. Evol. Microbiol.">
        <title>The Global Catalogue of Microorganisms (GCM) 10K type strain sequencing project: providing services to taxonomists for standard genome sequencing and annotation.</title>
        <authorList>
            <consortium name="The Broad Institute Genomics Platform"/>
            <consortium name="The Broad Institute Genome Sequencing Center for Infectious Disease"/>
            <person name="Wu L."/>
            <person name="Ma J."/>
        </authorList>
    </citation>
    <scope>NUCLEOTIDE SEQUENCE [LARGE SCALE GENOMIC DNA]</scope>
    <source>
        <strain evidence="4">JCM 17021</strain>
    </source>
</reference>
<dbReference type="InterPro" id="IPR019922">
    <property type="entry name" value="Lucif-like_OxRdatse_MSMEG_4141"/>
</dbReference>
<dbReference type="InterPro" id="IPR050564">
    <property type="entry name" value="F420-G6PD/mer"/>
</dbReference>
<dbReference type="RefSeq" id="WP_345068593.1">
    <property type="nucleotide sequence ID" value="NZ_BAABCN010000012.1"/>
</dbReference>
<evidence type="ECO:0000313" key="4">
    <source>
        <dbReference type="Proteomes" id="UP001501803"/>
    </source>
</evidence>
<dbReference type="InterPro" id="IPR011251">
    <property type="entry name" value="Luciferase-like_dom"/>
</dbReference>
<dbReference type="Pfam" id="PF00296">
    <property type="entry name" value="Bac_luciferase"/>
    <property type="match status" value="1"/>
</dbReference>
<keyword evidence="1" id="KW-0560">Oxidoreductase</keyword>
<dbReference type="Gene3D" id="3.20.20.30">
    <property type="entry name" value="Luciferase-like domain"/>
    <property type="match status" value="1"/>
</dbReference>
<keyword evidence="4" id="KW-1185">Reference proteome</keyword>
<proteinExistence type="predicted"/>
<sequence length="297" mass="31400">MTSVRNPFGPLGIWLSRSLPLDERDAVAQTAETLGYDTIWLAGGAASGVFDEVREVLAATTTAKVGTSIANMWAESPTDATAAFHALEADYPGRFYLGVGPSHAPLVAKNELGTWQKPLAKSRGYLLEMDAQPVPVPVDRRVLSALGPLALRLAGERTLGSIPYLVPVAHTASARQTLGAAPILAPELAVVLEPDLELARARAREFLAGYLGFPNYTGTFLRFGFDESDLESGGSDRLVDAVFGLGSVEAIGARIDEHYAAGADHVAIQVLPLTGQSRVEVLTAIAVERGLTALGQQ</sequence>
<dbReference type="PANTHER" id="PTHR43244:SF1">
    <property type="entry name" value="5,10-METHYLENETETRAHYDROMETHANOPTERIN REDUCTASE"/>
    <property type="match status" value="1"/>
</dbReference>
<evidence type="ECO:0000259" key="2">
    <source>
        <dbReference type="Pfam" id="PF00296"/>
    </source>
</evidence>
<dbReference type="InterPro" id="IPR036661">
    <property type="entry name" value="Luciferase-like_sf"/>
</dbReference>
<gene>
    <name evidence="3" type="ORF">GCM10022381_32400</name>
</gene>
<dbReference type="SUPFAM" id="SSF51679">
    <property type="entry name" value="Bacterial luciferase-like"/>
    <property type="match status" value="1"/>
</dbReference>
<organism evidence="3 4">
    <name type="scientific">Leifsonia kafniensis</name>
    <dbReference type="NCBI Taxonomy" id="475957"/>
    <lineage>
        <taxon>Bacteria</taxon>
        <taxon>Bacillati</taxon>
        <taxon>Actinomycetota</taxon>
        <taxon>Actinomycetes</taxon>
        <taxon>Micrococcales</taxon>
        <taxon>Microbacteriaceae</taxon>
        <taxon>Leifsonia</taxon>
    </lineage>
</organism>
<evidence type="ECO:0000256" key="1">
    <source>
        <dbReference type="ARBA" id="ARBA00023002"/>
    </source>
</evidence>
<dbReference type="PANTHER" id="PTHR43244">
    <property type="match status" value="1"/>
</dbReference>
<dbReference type="NCBIfam" id="TIGR03620">
    <property type="entry name" value="F420_MSMEG_4141"/>
    <property type="match status" value="1"/>
</dbReference>
<name>A0ABP7KUY3_9MICO</name>